<organism evidence="2 3">
    <name type="scientific">Candidatus Criblamydia sequanensis CRIB-18</name>
    <dbReference type="NCBI Taxonomy" id="1437425"/>
    <lineage>
        <taxon>Bacteria</taxon>
        <taxon>Pseudomonadati</taxon>
        <taxon>Chlamydiota</taxon>
        <taxon>Chlamydiia</taxon>
        <taxon>Parachlamydiales</taxon>
        <taxon>Candidatus Criblamydiaceae</taxon>
        <taxon>Candidatus Criblamydia</taxon>
    </lineage>
</organism>
<dbReference type="SUPFAM" id="SSF56300">
    <property type="entry name" value="Metallo-dependent phosphatases"/>
    <property type="match status" value="1"/>
</dbReference>
<dbReference type="InterPro" id="IPR029052">
    <property type="entry name" value="Metallo-depent_PP-like"/>
</dbReference>
<dbReference type="RefSeq" id="WP_041017865.1">
    <property type="nucleotide sequence ID" value="NZ_CCEJ010000007.1"/>
</dbReference>
<evidence type="ECO:0000313" key="2">
    <source>
        <dbReference type="EMBL" id="CDR34322.1"/>
    </source>
</evidence>
<proteinExistence type="predicted"/>
<evidence type="ECO:0000259" key="1">
    <source>
        <dbReference type="Pfam" id="PF00149"/>
    </source>
</evidence>
<keyword evidence="3" id="KW-1185">Reference proteome</keyword>
<dbReference type="EMBL" id="CCEJ010000007">
    <property type="protein sequence ID" value="CDR34322.1"/>
    <property type="molecule type" value="Genomic_DNA"/>
</dbReference>
<feature type="domain" description="Calcineurin-like phosphoesterase" evidence="1">
    <location>
        <begin position="1"/>
        <end position="217"/>
    </location>
</feature>
<dbReference type="PANTHER" id="PTHR31302">
    <property type="entry name" value="TRANSMEMBRANE PROTEIN WITH METALLOPHOSPHOESTERASE DOMAIN-RELATED"/>
    <property type="match status" value="1"/>
</dbReference>
<dbReference type="STRING" id="1437425.CSEC_1508"/>
<gene>
    <name evidence="2" type="ORF">CSEC_1508</name>
</gene>
<accession>A0A090CZB2</accession>
<protein>
    <submittedName>
        <fullName evidence="2">Metallophosphoesterase</fullName>
    </submittedName>
</protein>
<dbReference type="InterPro" id="IPR014578">
    <property type="entry name" value="Pesterase_CT488"/>
</dbReference>
<evidence type="ECO:0000313" key="3">
    <source>
        <dbReference type="Proteomes" id="UP000031552"/>
    </source>
</evidence>
<sequence>MPVFALADLHLSFGVPNKKMDIFGERWKNHSEQIAENWLSIVGKDDLILLPGDISWAKEPKDAVLDLKFIDSLPGTKVMIKGNHDYWWSSLKKLETLLPPSIHLIQNTAFNWKDISVAGSRLWDTYEFNFDGCIDYTPNDALSHLMAKEEDKDQDEKIFLREMQRLETSLKQLSSKAKHRIAMTHYPPIGVDLKASRVSLLLEKYKVETCVFGHIHSMKENLNPFFGEKNGVRYLFAAGDFIHFKPILVLP</sequence>
<dbReference type="GO" id="GO:0016787">
    <property type="term" value="F:hydrolase activity"/>
    <property type="evidence" value="ECO:0007669"/>
    <property type="project" value="InterPro"/>
</dbReference>
<reference evidence="2" key="2">
    <citation type="submission" date="2014-09" db="EMBL/GenBank/DDBJ databases">
        <title>Criblamydia sequanensis harbors a mega-plasmid encoding arsenite resistance.</title>
        <authorList>
            <person name="Bertelli C."/>
            <person name="Goesmann A."/>
            <person name="Greub G."/>
        </authorList>
    </citation>
    <scope>NUCLEOTIDE SEQUENCE [LARGE SCALE GENOMIC DNA]</scope>
    <source>
        <strain evidence="2">CRIB-18</strain>
    </source>
</reference>
<dbReference type="PANTHER" id="PTHR31302:SF22">
    <property type="entry name" value="PHOSPHOESTERASE"/>
    <property type="match status" value="1"/>
</dbReference>
<dbReference type="Gene3D" id="3.60.21.10">
    <property type="match status" value="1"/>
</dbReference>
<dbReference type="AlphaFoldDB" id="A0A090CZB2"/>
<reference evidence="2" key="1">
    <citation type="submission" date="2013-12" db="EMBL/GenBank/DDBJ databases">
        <authorList>
            <person name="Linke B."/>
        </authorList>
    </citation>
    <scope>NUCLEOTIDE SEQUENCE [LARGE SCALE GENOMIC DNA]</scope>
    <source>
        <strain evidence="2">CRIB-18</strain>
    </source>
</reference>
<comment type="caution">
    <text evidence="2">The sequence shown here is derived from an EMBL/GenBank/DDBJ whole genome shotgun (WGS) entry which is preliminary data.</text>
</comment>
<dbReference type="eggNOG" id="COG1768">
    <property type="taxonomic scope" value="Bacteria"/>
</dbReference>
<dbReference type="Pfam" id="PF00149">
    <property type="entry name" value="Metallophos"/>
    <property type="match status" value="1"/>
</dbReference>
<dbReference type="InterPro" id="IPR004843">
    <property type="entry name" value="Calcineurin-like_PHP"/>
</dbReference>
<dbReference type="OrthoDB" id="8610138at2"/>
<dbReference type="Proteomes" id="UP000031552">
    <property type="component" value="Unassembled WGS sequence"/>
</dbReference>
<dbReference type="InterPro" id="IPR051158">
    <property type="entry name" value="Metallophosphoesterase_sf"/>
</dbReference>
<dbReference type="PIRSF" id="PIRSF033094">
    <property type="entry name" value="Pesterase_CT488"/>
    <property type="match status" value="1"/>
</dbReference>
<name>A0A090CZB2_9BACT</name>